<dbReference type="OrthoDB" id="7331812at2759"/>
<dbReference type="GO" id="GO:0008270">
    <property type="term" value="F:zinc ion binding"/>
    <property type="evidence" value="ECO:0007669"/>
    <property type="project" value="UniProtKB-KW"/>
</dbReference>
<reference evidence="8 9" key="1">
    <citation type="journal article" date="2019" name="Commun. Biol.">
        <title>The bagworm genome reveals a unique fibroin gene that provides high tensile strength.</title>
        <authorList>
            <person name="Kono N."/>
            <person name="Nakamura H."/>
            <person name="Ohtoshi R."/>
            <person name="Tomita M."/>
            <person name="Numata K."/>
            <person name="Arakawa K."/>
        </authorList>
    </citation>
    <scope>NUCLEOTIDE SEQUENCE [LARGE SCALE GENOMIC DNA]</scope>
</reference>
<evidence type="ECO:0000313" key="9">
    <source>
        <dbReference type="Proteomes" id="UP000299102"/>
    </source>
</evidence>
<dbReference type="SMART" id="SM00692">
    <property type="entry name" value="DM3"/>
    <property type="match status" value="1"/>
</dbReference>
<feature type="compositionally biased region" description="Basic residues" evidence="6">
    <location>
        <begin position="61"/>
        <end position="77"/>
    </location>
</feature>
<keyword evidence="1" id="KW-0479">Metal-binding</keyword>
<feature type="region of interest" description="Disordered" evidence="6">
    <location>
        <begin position="111"/>
        <end position="132"/>
    </location>
</feature>
<evidence type="ECO:0000256" key="3">
    <source>
        <dbReference type="ARBA" id="ARBA00022833"/>
    </source>
</evidence>
<feature type="compositionally biased region" description="Basic and acidic residues" evidence="6">
    <location>
        <begin position="1"/>
        <end position="21"/>
    </location>
</feature>
<keyword evidence="9" id="KW-1185">Reference proteome</keyword>
<dbReference type="InterPro" id="IPR026516">
    <property type="entry name" value="THAP1/10"/>
</dbReference>
<dbReference type="InterPro" id="IPR006612">
    <property type="entry name" value="THAP_Znf"/>
</dbReference>
<feature type="region of interest" description="Disordered" evidence="6">
    <location>
        <begin position="1"/>
        <end position="88"/>
    </location>
</feature>
<dbReference type="Gene3D" id="6.20.210.20">
    <property type="entry name" value="THAP domain"/>
    <property type="match status" value="1"/>
</dbReference>
<dbReference type="Proteomes" id="UP000299102">
    <property type="component" value="Unassembled WGS sequence"/>
</dbReference>
<feature type="compositionally biased region" description="Basic and acidic residues" evidence="6">
    <location>
        <begin position="306"/>
        <end position="319"/>
    </location>
</feature>
<gene>
    <name evidence="8" type="ORF">EVAR_60901_1</name>
</gene>
<name>A0A4C1ZJ33_EUMVA</name>
<feature type="domain" description="THAP-type" evidence="7">
    <location>
        <begin position="204"/>
        <end position="285"/>
    </location>
</feature>
<evidence type="ECO:0000256" key="1">
    <source>
        <dbReference type="ARBA" id="ARBA00022723"/>
    </source>
</evidence>
<dbReference type="Pfam" id="PF05485">
    <property type="entry name" value="THAP"/>
    <property type="match status" value="1"/>
</dbReference>
<dbReference type="SUPFAM" id="SSF57716">
    <property type="entry name" value="Glucocorticoid receptor-like (DNA-binding domain)"/>
    <property type="match status" value="1"/>
</dbReference>
<evidence type="ECO:0000256" key="6">
    <source>
        <dbReference type="SAM" id="MobiDB-lite"/>
    </source>
</evidence>
<feature type="region of interest" description="Disordered" evidence="6">
    <location>
        <begin position="444"/>
        <end position="500"/>
    </location>
</feature>
<feature type="region of interest" description="Disordered" evidence="6">
    <location>
        <begin position="154"/>
        <end position="184"/>
    </location>
</feature>
<sequence length="509" mass="57387">MKYIRIREKDNREDRDDEASPPRRVRGTIINTAGATTARRRRMAAERQRRAIDAPDNGNAAKRRIHFSPSPRPRRAAPRSGSPTHIVRSTLQLLSAPITRLLAERETDRIGRESRVRTETEPLPGMRGRYKRPLSPRVTSYTLILHRTRIWGNNNHKTRSKNATVARTRPAPAPGGAGGTPASRLSLARAPCRSSFRRISKVNMGGGKYCAFYGCMSKKTDKEVSFFKLPANEGRRKKWLDIIQRTDLIKPDLNPKSYVVCSKHFDKSSIIFTPKLKSDAVPSRIVLESKTCDQATQTKAPNKKSTQKESTQKQQDKRKSMAGNPVRRGAYAAARTNWSNPGCRPRAALTYDGSLIRHSTISEPVPLKTANRYSHYALLTFAKLKENKLVRFSQPAPRRLSPYTYEQGTSVSIDTPAHLSHLKQTQTTSQASIYFAYATETLPKTERASDNGPPKRQRRGAPANVFSSVRQRRRRPCTPFAAPRAPRPPPRDQLGRHYVPTTYPLVLVR</sequence>
<dbReference type="AlphaFoldDB" id="A0A4C1ZJ33"/>
<feature type="compositionally biased region" description="Polar residues" evidence="6">
    <location>
        <begin position="154"/>
        <end position="165"/>
    </location>
</feature>
<feature type="region of interest" description="Disordered" evidence="6">
    <location>
        <begin position="292"/>
        <end position="326"/>
    </location>
</feature>
<keyword evidence="4 5" id="KW-0238">DNA-binding</keyword>
<accession>A0A4C1ZJ33</accession>
<feature type="compositionally biased region" description="Basic and acidic residues" evidence="6">
    <location>
        <begin position="111"/>
        <end position="120"/>
    </location>
</feature>
<feature type="compositionally biased region" description="Basic and acidic residues" evidence="6">
    <location>
        <begin position="43"/>
        <end position="53"/>
    </location>
</feature>
<comment type="caution">
    <text evidence="8">The sequence shown here is derived from an EMBL/GenBank/DDBJ whole genome shotgun (WGS) entry which is preliminary data.</text>
</comment>
<evidence type="ECO:0000313" key="8">
    <source>
        <dbReference type="EMBL" id="GBP86919.1"/>
    </source>
</evidence>
<evidence type="ECO:0000256" key="4">
    <source>
        <dbReference type="ARBA" id="ARBA00023125"/>
    </source>
</evidence>
<evidence type="ECO:0000259" key="7">
    <source>
        <dbReference type="PROSITE" id="PS50950"/>
    </source>
</evidence>
<dbReference type="STRING" id="151549.A0A4C1ZJ33"/>
<organism evidence="8 9">
    <name type="scientific">Eumeta variegata</name>
    <name type="common">Bagworm moth</name>
    <name type="synonym">Eumeta japonica</name>
    <dbReference type="NCBI Taxonomy" id="151549"/>
    <lineage>
        <taxon>Eukaryota</taxon>
        <taxon>Metazoa</taxon>
        <taxon>Ecdysozoa</taxon>
        <taxon>Arthropoda</taxon>
        <taxon>Hexapoda</taxon>
        <taxon>Insecta</taxon>
        <taxon>Pterygota</taxon>
        <taxon>Neoptera</taxon>
        <taxon>Endopterygota</taxon>
        <taxon>Lepidoptera</taxon>
        <taxon>Glossata</taxon>
        <taxon>Ditrysia</taxon>
        <taxon>Tineoidea</taxon>
        <taxon>Psychidae</taxon>
        <taxon>Oiketicinae</taxon>
        <taxon>Eumeta</taxon>
    </lineage>
</organism>
<evidence type="ECO:0000256" key="2">
    <source>
        <dbReference type="ARBA" id="ARBA00022771"/>
    </source>
</evidence>
<dbReference type="EMBL" id="BGZK01001825">
    <property type="protein sequence ID" value="GBP86919.1"/>
    <property type="molecule type" value="Genomic_DNA"/>
</dbReference>
<dbReference type="GO" id="GO:0043565">
    <property type="term" value="F:sequence-specific DNA binding"/>
    <property type="evidence" value="ECO:0007669"/>
    <property type="project" value="InterPro"/>
</dbReference>
<evidence type="ECO:0000256" key="5">
    <source>
        <dbReference type="PROSITE-ProRule" id="PRU00309"/>
    </source>
</evidence>
<keyword evidence="2 5" id="KW-0863">Zinc-finger</keyword>
<dbReference type="SMART" id="SM00980">
    <property type="entry name" value="THAP"/>
    <property type="match status" value="1"/>
</dbReference>
<dbReference type="PANTHER" id="PTHR46600">
    <property type="entry name" value="THAP DOMAIN-CONTAINING"/>
    <property type="match status" value="1"/>
</dbReference>
<keyword evidence="3" id="KW-0862">Zinc</keyword>
<protein>
    <recommendedName>
        <fullName evidence="7">THAP-type domain-containing protein</fullName>
    </recommendedName>
</protein>
<dbReference type="PROSITE" id="PS50950">
    <property type="entry name" value="ZF_THAP"/>
    <property type="match status" value="1"/>
</dbReference>
<proteinExistence type="predicted"/>
<dbReference type="PANTHER" id="PTHR46600:SF11">
    <property type="entry name" value="THAP DOMAIN-CONTAINING PROTEIN 10"/>
    <property type="match status" value="1"/>
</dbReference>
<dbReference type="InterPro" id="IPR038441">
    <property type="entry name" value="THAP_Znf_sf"/>
</dbReference>